<dbReference type="EMBL" id="JAVRRT010000004">
    <property type="protein sequence ID" value="KAK5173105.1"/>
    <property type="molecule type" value="Genomic_DNA"/>
</dbReference>
<gene>
    <name evidence="2" type="ORF">LTR77_003227</name>
</gene>
<comment type="caution">
    <text evidence="2">The sequence shown here is derived from an EMBL/GenBank/DDBJ whole genome shotgun (WGS) entry which is preliminary data.</text>
</comment>
<keyword evidence="3" id="KW-1185">Reference proteome</keyword>
<dbReference type="GeneID" id="89924574"/>
<name>A0AAV9PKE3_9PEZI</name>
<organism evidence="2 3">
    <name type="scientific">Saxophila tyrrhenica</name>
    <dbReference type="NCBI Taxonomy" id="1690608"/>
    <lineage>
        <taxon>Eukaryota</taxon>
        <taxon>Fungi</taxon>
        <taxon>Dikarya</taxon>
        <taxon>Ascomycota</taxon>
        <taxon>Pezizomycotina</taxon>
        <taxon>Dothideomycetes</taxon>
        <taxon>Dothideomycetidae</taxon>
        <taxon>Mycosphaerellales</taxon>
        <taxon>Extremaceae</taxon>
        <taxon>Saxophila</taxon>
    </lineage>
</organism>
<accession>A0AAV9PKE3</accession>
<feature type="compositionally biased region" description="Polar residues" evidence="1">
    <location>
        <begin position="148"/>
        <end position="165"/>
    </location>
</feature>
<sequence length="165" mass="18522">MEGTKNTTEADPQTEEDIIQAVMDKLPSSLSNQSRLFYWKVEMARSAYRKDDFESCKAQCQELLQQAFLPDYARVKTLHLICGVVSLSEADRYLEQALKLCQDIEKTDGKAAVQWYFDKTAEIQEWLKTKASDEASTDDPTVHPDGEQSVSDTKGTGTAESSTQP</sequence>
<dbReference type="RefSeq" id="XP_064661823.1">
    <property type="nucleotide sequence ID" value="XM_064800484.1"/>
</dbReference>
<evidence type="ECO:0000313" key="2">
    <source>
        <dbReference type="EMBL" id="KAK5173105.1"/>
    </source>
</evidence>
<proteinExistence type="predicted"/>
<feature type="region of interest" description="Disordered" evidence="1">
    <location>
        <begin position="130"/>
        <end position="165"/>
    </location>
</feature>
<dbReference type="AlphaFoldDB" id="A0AAV9PKE3"/>
<dbReference type="Proteomes" id="UP001337655">
    <property type="component" value="Unassembled WGS sequence"/>
</dbReference>
<evidence type="ECO:0000256" key="1">
    <source>
        <dbReference type="SAM" id="MobiDB-lite"/>
    </source>
</evidence>
<reference evidence="2 3" key="1">
    <citation type="submission" date="2023-08" db="EMBL/GenBank/DDBJ databases">
        <title>Black Yeasts Isolated from many extreme environments.</title>
        <authorList>
            <person name="Coleine C."/>
            <person name="Stajich J.E."/>
            <person name="Selbmann L."/>
        </authorList>
    </citation>
    <scope>NUCLEOTIDE SEQUENCE [LARGE SCALE GENOMIC DNA]</scope>
    <source>
        <strain evidence="2 3">CCFEE 5935</strain>
    </source>
</reference>
<protein>
    <submittedName>
        <fullName evidence="2">Uncharacterized protein</fullName>
    </submittedName>
</protein>
<evidence type="ECO:0000313" key="3">
    <source>
        <dbReference type="Proteomes" id="UP001337655"/>
    </source>
</evidence>